<evidence type="ECO:0000313" key="2">
    <source>
        <dbReference type="WBParaSite" id="ES5_v2.g21882.t1"/>
    </source>
</evidence>
<name>A0AC34FXY3_9BILA</name>
<accession>A0AC34FXY3</accession>
<proteinExistence type="predicted"/>
<sequence>MTGKNFITFFFISAAFCFGIGDAGFDETYAKQMVNFAAASFIAPQTINNTDFANQCFEKSFPNGQWDKAIHYSVEPCAGYFNDVCQLIITRSVPLKMVVIAFRGTVGKAQMDHEADDSLLEYEDWHYNASFGSVNKYFYAASETLWTNYVENTIKDNKGFKIAFTGHSLGGAIASLTALKARHLDIVDANLMTLYTFGEPRIGDSVFASNYRSLVKESYRIIHNSDLVPHMPLCDGILSDSCGKTPKKPYHQPQEI</sequence>
<protein>
    <submittedName>
        <fullName evidence="2">Fungal lipase-like domain-containing protein</fullName>
    </submittedName>
</protein>
<reference evidence="2" key="1">
    <citation type="submission" date="2022-11" db="UniProtKB">
        <authorList>
            <consortium name="WormBaseParasite"/>
        </authorList>
    </citation>
    <scope>IDENTIFICATION</scope>
</reference>
<evidence type="ECO:0000313" key="1">
    <source>
        <dbReference type="Proteomes" id="UP000887579"/>
    </source>
</evidence>
<dbReference type="WBParaSite" id="ES5_v2.g21882.t1">
    <property type="protein sequence ID" value="ES5_v2.g21882.t1"/>
    <property type="gene ID" value="ES5_v2.g21882"/>
</dbReference>
<dbReference type="Proteomes" id="UP000887579">
    <property type="component" value="Unplaced"/>
</dbReference>
<organism evidence="1 2">
    <name type="scientific">Panagrolaimus sp. ES5</name>
    <dbReference type="NCBI Taxonomy" id="591445"/>
    <lineage>
        <taxon>Eukaryota</taxon>
        <taxon>Metazoa</taxon>
        <taxon>Ecdysozoa</taxon>
        <taxon>Nematoda</taxon>
        <taxon>Chromadorea</taxon>
        <taxon>Rhabditida</taxon>
        <taxon>Tylenchina</taxon>
        <taxon>Panagrolaimomorpha</taxon>
        <taxon>Panagrolaimoidea</taxon>
        <taxon>Panagrolaimidae</taxon>
        <taxon>Panagrolaimus</taxon>
    </lineage>
</organism>